<feature type="compositionally biased region" description="Basic and acidic residues" evidence="1">
    <location>
        <begin position="159"/>
        <end position="187"/>
    </location>
</feature>
<sequence length="1093" mass="119055">MTSKISMSYAEQEEQRDHNIQLVRENKGKKPELYRCEYPEKDNSICSFVGVHAAINEHFFQHTGAYSIQCMICNRYFGGKLEFHHHRKVCGATTSKSRPIHKPFFQVENDAELRSIFIRPATEEEKKEAKGADGFFNWSSRVERPNFNNNAWDGYHHLNESEKKNRERNAARHSDNIRKRHGREPSPVRDSGSSSIKRYRYETDGYRKRRRSRSSSGSPENRHRSSRGSGKVEGSRRSENVPEATTNGHHGSESTSDVSLFPPKRKKTEMNIPLELAAEVPQQTLEIAIPPPAETENPVFFGLSEPPDSERLTQESQSDLGTSDTSSSSLIVQGAIQFPAVQPETKGAGLSSPSVRTPTSHSEVSSAMAQPDENSGLVSLTKEPASTVAKDPAATVSKDSAATVTDDPAATVSKDSAATVTDDPAATVSKDSAATVTEDPKATVIEDPSTTVTEDPKATGTDEPAATVTEDPFTTVIENPAATVTEDTETVEESSVEVITIDDSESDSDDDIICLGNFRSEPAKSSSSTQTNSLEMMAHGEPALEMPVKTGTVENGPRDSGPSEPSTPRENLLAKNSEAPMIRFLNTSGREIGSMMPNGDQGTSDSSRSFSNVQSSSSALSCDVPVDQRQEESSSASPSKNRYSSSMPYEQRMLGSSSGSIEANGTIRNPSSTTAAQDPTVRSSESSANQRSSAPQPRRPEKYLQNLPVRPNGNSTVLANPPGTTPSMTFQDDRGNYNKRAEAAAKVVPTRQTSQPTILVNTSEETPQGNGSSSAGPSLQPRPLQRPSSFPVNLKPPEEFINNNSRNYLIPATLKPRKKSELPSLYDANSPSNCVAVPRSKGDTRPIVPPPVGYEPEPLESPETFFPESSVVEEETSDQEVRWRWNEMIKNREPTNMNENEAETSDANLTSSDTNDSEEASEGSPAPETSRHMSRESPSPEPMVPMVHQSRQESSTHQLLSPGNLVPRTYSSSGFLLQKPPLPRTVPQQIPSVYQQSTLQRTMSSGSSRVPESVRKSPGNINLPIRKPPGAKENGTSSQSSIPMNGNYGRAAGVTHRIPRDSPPVQTVFNLTKVARKRRADQEAANIKNGQHG</sequence>
<organism evidence="2 3">
    <name type="scientific">Caenorhabditis nigoni</name>
    <dbReference type="NCBI Taxonomy" id="1611254"/>
    <lineage>
        <taxon>Eukaryota</taxon>
        <taxon>Metazoa</taxon>
        <taxon>Ecdysozoa</taxon>
        <taxon>Nematoda</taxon>
        <taxon>Chromadorea</taxon>
        <taxon>Rhabditida</taxon>
        <taxon>Rhabditina</taxon>
        <taxon>Rhabditomorpha</taxon>
        <taxon>Rhabditoidea</taxon>
        <taxon>Rhabditidae</taxon>
        <taxon>Peloderinae</taxon>
        <taxon>Caenorhabditis</taxon>
    </lineage>
</organism>
<feature type="compositionally biased region" description="Low complexity" evidence="1">
    <location>
        <begin position="399"/>
        <end position="429"/>
    </location>
</feature>
<feature type="compositionally biased region" description="Basic and acidic residues" evidence="1">
    <location>
        <begin position="879"/>
        <end position="893"/>
    </location>
</feature>
<feature type="region of interest" description="Disordered" evidence="1">
    <location>
        <begin position="833"/>
        <end position="1065"/>
    </location>
</feature>
<feature type="region of interest" description="Disordered" evidence="1">
    <location>
        <begin position="159"/>
        <end position="263"/>
    </location>
</feature>
<proteinExistence type="predicted"/>
<feature type="compositionally biased region" description="Polar residues" evidence="1">
    <location>
        <begin position="523"/>
        <end position="534"/>
    </location>
</feature>
<dbReference type="STRING" id="1611254.A0A2G5UJE2"/>
<gene>
    <name evidence="2" type="primary">Cnig_chr_III.g11223</name>
    <name evidence="2" type="ORF">B9Z55_011223</name>
</gene>
<feature type="compositionally biased region" description="Basic and acidic residues" evidence="1">
    <location>
        <begin position="731"/>
        <end position="743"/>
    </location>
</feature>
<dbReference type="Proteomes" id="UP000230233">
    <property type="component" value="Chromosome III"/>
</dbReference>
<protein>
    <submittedName>
        <fullName evidence="2">Uncharacterized protein</fullName>
    </submittedName>
</protein>
<feature type="compositionally biased region" description="Polar residues" evidence="1">
    <location>
        <begin position="243"/>
        <end position="258"/>
    </location>
</feature>
<dbReference type="SUPFAM" id="SSF69349">
    <property type="entry name" value="Phage fibre proteins"/>
    <property type="match status" value="1"/>
</dbReference>
<evidence type="ECO:0000313" key="2">
    <source>
        <dbReference type="EMBL" id="PIC39583.1"/>
    </source>
</evidence>
<feature type="compositionally biased region" description="Polar residues" evidence="1">
    <location>
        <begin position="351"/>
        <end position="378"/>
    </location>
</feature>
<evidence type="ECO:0000256" key="1">
    <source>
        <dbReference type="SAM" id="MobiDB-lite"/>
    </source>
</evidence>
<feature type="compositionally biased region" description="Polar residues" evidence="1">
    <location>
        <begin position="1034"/>
        <end position="1044"/>
    </location>
</feature>
<feature type="compositionally biased region" description="Low complexity" evidence="1">
    <location>
        <begin position="682"/>
        <end position="694"/>
    </location>
</feature>
<dbReference type="OrthoDB" id="10573846at2759"/>
<feature type="compositionally biased region" description="Acidic residues" evidence="1">
    <location>
        <begin position="486"/>
        <end position="512"/>
    </location>
</feature>
<feature type="compositionally biased region" description="Low complexity" evidence="1">
    <location>
        <begin position="604"/>
        <end position="621"/>
    </location>
</feature>
<feature type="compositionally biased region" description="Polar residues" evidence="1">
    <location>
        <begin position="750"/>
        <end position="777"/>
    </location>
</feature>
<feature type="compositionally biased region" description="Polar residues" evidence="1">
    <location>
        <begin position="986"/>
        <end position="1010"/>
    </location>
</feature>
<feature type="compositionally biased region" description="Low complexity" evidence="1">
    <location>
        <begin position="316"/>
        <end position="330"/>
    </location>
</feature>
<dbReference type="EMBL" id="PDUG01000003">
    <property type="protein sequence ID" value="PIC39583.1"/>
    <property type="molecule type" value="Genomic_DNA"/>
</dbReference>
<feature type="compositionally biased region" description="Polar residues" evidence="1">
    <location>
        <begin position="894"/>
        <end position="914"/>
    </location>
</feature>
<comment type="caution">
    <text evidence="2">The sequence shown here is derived from an EMBL/GenBank/DDBJ whole genome shotgun (WGS) entry which is preliminary data.</text>
</comment>
<feature type="compositionally biased region" description="Polar residues" evidence="1">
    <location>
        <begin position="633"/>
        <end position="681"/>
    </location>
</feature>
<name>A0A2G5UJE2_9PELO</name>
<accession>A0A2G5UJE2</accession>
<reference evidence="3" key="1">
    <citation type="submission" date="2017-10" db="EMBL/GenBank/DDBJ databases">
        <title>Rapid genome shrinkage in a self-fertile nematode reveals novel sperm competition proteins.</title>
        <authorList>
            <person name="Yin D."/>
            <person name="Schwarz E.M."/>
            <person name="Thomas C.G."/>
            <person name="Felde R.L."/>
            <person name="Korf I.F."/>
            <person name="Cutter A.D."/>
            <person name="Schartner C.M."/>
            <person name="Ralston E.J."/>
            <person name="Meyer B.J."/>
            <person name="Haag E.S."/>
        </authorList>
    </citation>
    <scope>NUCLEOTIDE SEQUENCE [LARGE SCALE GENOMIC DNA]</scope>
    <source>
        <strain evidence="3">JU1422</strain>
    </source>
</reference>
<feature type="region of interest" description="Disordered" evidence="1">
    <location>
        <begin position="292"/>
        <end position="798"/>
    </location>
</feature>
<keyword evidence="3" id="KW-1185">Reference proteome</keyword>
<feature type="compositionally biased region" description="Polar residues" evidence="1">
    <location>
        <begin position="952"/>
        <end position="961"/>
    </location>
</feature>
<evidence type="ECO:0000313" key="3">
    <source>
        <dbReference type="Proteomes" id="UP000230233"/>
    </source>
</evidence>
<dbReference type="AlphaFoldDB" id="A0A2G5UJE2"/>